<reference evidence="1" key="1">
    <citation type="journal article" date="2020" name="Nature">
        <title>Giant virus diversity and host interactions through global metagenomics.</title>
        <authorList>
            <person name="Schulz F."/>
            <person name="Roux S."/>
            <person name="Paez-Espino D."/>
            <person name="Jungbluth S."/>
            <person name="Walsh D.A."/>
            <person name="Denef V.J."/>
            <person name="McMahon K.D."/>
            <person name="Konstantinidis K.T."/>
            <person name="Eloe-Fadrosh E.A."/>
            <person name="Kyrpides N.C."/>
            <person name="Woyke T."/>
        </authorList>
    </citation>
    <scope>NUCLEOTIDE SEQUENCE</scope>
    <source>
        <strain evidence="1">GVMAG-M-3300023184-177</strain>
    </source>
</reference>
<dbReference type="AlphaFoldDB" id="A0A6C0HUS6"/>
<dbReference type="EMBL" id="MN740018">
    <property type="protein sequence ID" value="QHT84461.1"/>
    <property type="molecule type" value="Genomic_DNA"/>
</dbReference>
<accession>A0A6C0HUS6</accession>
<sequence length="185" mass="21895">MVDMEVNKSSTSSHRNGSFHVNIPIARNHEQSENGVNCISPKHYEKLDEASYTVQMLTQNDYADGWQQIVPFARHYTKRYTDTEGNLVSRLYSNAYRMKVNMAQLPEHLWHRMMYVDETMHTVNNGYHYYTVMKTNVDDEIRELAHILRQTCCPKYNDRVRELLNILKDNDVYGWVIIKAKAMYH</sequence>
<evidence type="ECO:0000313" key="1">
    <source>
        <dbReference type="EMBL" id="QHT84461.1"/>
    </source>
</evidence>
<protein>
    <submittedName>
        <fullName evidence="1">Uncharacterized protein</fullName>
    </submittedName>
</protein>
<proteinExistence type="predicted"/>
<name>A0A6C0HUS6_9ZZZZ</name>
<organism evidence="1">
    <name type="scientific">viral metagenome</name>
    <dbReference type="NCBI Taxonomy" id="1070528"/>
    <lineage>
        <taxon>unclassified sequences</taxon>
        <taxon>metagenomes</taxon>
        <taxon>organismal metagenomes</taxon>
    </lineage>
</organism>